<evidence type="ECO:0000313" key="2">
    <source>
        <dbReference type="EMBL" id="RHG68493.1"/>
    </source>
</evidence>
<proteinExistence type="predicted"/>
<keyword evidence="1" id="KW-0812">Transmembrane</keyword>
<comment type="caution">
    <text evidence="2">The sequence shown here is derived from an EMBL/GenBank/DDBJ whole genome shotgun (WGS) entry which is preliminary data.</text>
</comment>
<evidence type="ECO:0000256" key="1">
    <source>
        <dbReference type="SAM" id="Phobius"/>
    </source>
</evidence>
<feature type="transmembrane region" description="Helical" evidence="1">
    <location>
        <begin position="12"/>
        <end position="32"/>
    </location>
</feature>
<keyword evidence="1" id="KW-1133">Transmembrane helix</keyword>
<organism evidence="2 3">
    <name type="scientific">Segatella copri</name>
    <dbReference type="NCBI Taxonomy" id="165179"/>
    <lineage>
        <taxon>Bacteria</taxon>
        <taxon>Pseudomonadati</taxon>
        <taxon>Bacteroidota</taxon>
        <taxon>Bacteroidia</taxon>
        <taxon>Bacteroidales</taxon>
        <taxon>Prevotellaceae</taxon>
        <taxon>Segatella</taxon>
    </lineage>
</organism>
<sequence length="140" mass="15889">MVDRKKISMEVVYCLIGVIFGVLNLILFFKIWGMTNDVKELKYALLEEIQKKYIQAPSADAVQGMKSELSKLEEQDNSNLSPKESLANQFKIAIKKYKIQCATNAIPEDKARVGILSIVKAYQKRALDEQISIDFNSLLD</sequence>
<gene>
    <name evidence="2" type="ORF">DW250_02660</name>
</gene>
<accession>A0A3R6H4U7</accession>
<dbReference type="Proteomes" id="UP000286501">
    <property type="component" value="Unassembled WGS sequence"/>
</dbReference>
<keyword evidence="1" id="KW-0472">Membrane</keyword>
<dbReference type="AlphaFoldDB" id="A0A3R6H4U7"/>
<dbReference type="EMBL" id="QRIN01000007">
    <property type="protein sequence ID" value="RHG68493.1"/>
    <property type="molecule type" value="Genomic_DNA"/>
</dbReference>
<protein>
    <submittedName>
        <fullName evidence="2">Uncharacterized protein</fullName>
    </submittedName>
</protein>
<name>A0A3R6H4U7_9BACT</name>
<evidence type="ECO:0000313" key="3">
    <source>
        <dbReference type="Proteomes" id="UP000286501"/>
    </source>
</evidence>
<reference evidence="2 3" key="1">
    <citation type="submission" date="2018-08" db="EMBL/GenBank/DDBJ databases">
        <title>A genome reference for cultivated species of the human gut microbiota.</title>
        <authorList>
            <person name="Zou Y."/>
            <person name="Xue W."/>
            <person name="Luo G."/>
        </authorList>
    </citation>
    <scope>NUCLEOTIDE SEQUENCE [LARGE SCALE GENOMIC DNA]</scope>
    <source>
        <strain evidence="2 3">AM22-1</strain>
    </source>
</reference>